<dbReference type="PROSITE" id="PS00018">
    <property type="entry name" value="EF_HAND_1"/>
    <property type="match status" value="3"/>
</dbReference>
<feature type="domain" description="EF-hand" evidence="3">
    <location>
        <begin position="138"/>
        <end position="168"/>
    </location>
</feature>
<evidence type="ECO:0000313" key="5">
    <source>
        <dbReference type="Proteomes" id="UP000283128"/>
    </source>
</evidence>
<dbReference type="EMBL" id="RZYA01000004">
    <property type="protein sequence ID" value="RVU26172.1"/>
    <property type="molecule type" value="Genomic_DNA"/>
</dbReference>
<evidence type="ECO:0000256" key="1">
    <source>
        <dbReference type="ARBA" id="ARBA00022723"/>
    </source>
</evidence>
<dbReference type="OrthoDB" id="7356823at2"/>
<feature type="domain" description="EF-hand" evidence="3">
    <location>
        <begin position="99"/>
        <end position="134"/>
    </location>
</feature>
<evidence type="ECO:0000259" key="3">
    <source>
        <dbReference type="PROSITE" id="PS50222"/>
    </source>
</evidence>
<dbReference type="PANTHER" id="PTHR10827">
    <property type="entry name" value="RETICULOCALBIN"/>
    <property type="match status" value="1"/>
</dbReference>
<dbReference type="RefSeq" id="WP_127827998.1">
    <property type="nucleotide sequence ID" value="NZ_RZYA01000004.1"/>
</dbReference>
<dbReference type="InterPro" id="IPR018247">
    <property type="entry name" value="EF_Hand_1_Ca_BS"/>
</dbReference>
<evidence type="ECO:0000256" key="2">
    <source>
        <dbReference type="ARBA" id="ARBA00022737"/>
    </source>
</evidence>
<reference evidence="4 5" key="1">
    <citation type="submission" date="2019-01" db="EMBL/GenBank/DDBJ databases">
        <title>Genome sequences of Streptomyces and Rhizobium isolates collected from root and soil.</title>
        <authorList>
            <person name="Chhettri S."/>
            <person name="Sevigny J.L."/>
            <person name="Sen A."/>
            <person name="Ennis N."/>
            <person name="Tisa L."/>
        </authorList>
    </citation>
    <scope>NUCLEOTIDE SEQUENCE [LARGE SCALE GENOMIC DNA]</scope>
    <source>
        <strain evidence="4 5">San01</strain>
    </source>
</reference>
<dbReference type="PROSITE" id="PS50222">
    <property type="entry name" value="EF_HAND_2"/>
    <property type="match status" value="2"/>
</dbReference>
<dbReference type="InterPro" id="IPR002048">
    <property type="entry name" value="EF_hand_dom"/>
</dbReference>
<name>A0A437PV98_9ACTN</name>
<dbReference type="PANTHER" id="PTHR10827:SF98">
    <property type="entry name" value="45 KDA CALCIUM-BINDING PROTEIN"/>
    <property type="match status" value="1"/>
</dbReference>
<dbReference type="SMART" id="SM00054">
    <property type="entry name" value="EFh"/>
    <property type="match status" value="3"/>
</dbReference>
<dbReference type="Gene3D" id="1.10.238.10">
    <property type="entry name" value="EF-hand"/>
    <property type="match status" value="1"/>
</dbReference>
<dbReference type="GO" id="GO:0005509">
    <property type="term" value="F:calcium ion binding"/>
    <property type="evidence" value="ECO:0007669"/>
    <property type="project" value="InterPro"/>
</dbReference>
<proteinExistence type="predicted"/>
<dbReference type="AlphaFoldDB" id="A0A437PV98"/>
<dbReference type="Proteomes" id="UP000283128">
    <property type="component" value="Unassembled WGS sequence"/>
</dbReference>
<dbReference type="Pfam" id="PF13499">
    <property type="entry name" value="EF-hand_7"/>
    <property type="match status" value="1"/>
</dbReference>
<organism evidence="4 5">
    <name type="scientific">Streptomyces antnestii</name>
    <dbReference type="NCBI Taxonomy" id="2494256"/>
    <lineage>
        <taxon>Bacteria</taxon>
        <taxon>Bacillati</taxon>
        <taxon>Actinomycetota</taxon>
        <taxon>Actinomycetes</taxon>
        <taxon>Kitasatosporales</taxon>
        <taxon>Streptomycetaceae</taxon>
        <taxon>Streptomyces</taxon>
    </lineage>
</organism>
<accession>A0A437PV98</accession>
<keyword evidence="2" id="KW-0677">Repeat</keyword>
<dbReference type="SUPFAM" id="SSF47473">
    <property type="entry name" value="EF-hand"/>
    <property type="match status" value="1"/>
</dbReference>
<sequence length="182" mass="20781">MTTAVNDPISKKHGLVFDTLDADKDGYLAWTDYEALIGRFITAYSLTKDDRRVQSLKVVFQMQWSELRRHADASGDRLDREQYVTASRQVSNDTSRFNVADSHAHAVFDVIDTDGDNEISQDEFTRYLKDVWQVTAPAMETFVRIDTDGDGAISRQEFIRTVQEYHYSEDPDAPGSLLYGRV</sequence>
<dbReference type="InterPro" id="IPR011992">
    <property type="entry name" value="EF-hand-dom_pair"/>
</dbReference>
<protein>
    <submittedName>
        <fullName evidence="4">EF-hand domain-containing protein</fullName>
    </submittedName>
</protein>
<comment type="caution">
    <text evidence="4">The sequence shown here is derived from an EMBL/GenBank/DDBJ whole genome shotgun (WGS) entry which is preliminary data.</text>
</comment>
<evidence type="ECO:0000313" key="4">
    <source>
        <dbReference type="EMBL" id="RVU26172.1"/>
    </source>
</evidence>
<keyword evidence="5" id="KW-1185">Reference proteome</keyword>
<keyword evidence="1" id="KW-0479">Metal-binding</keyword>
<dbReference type="CDD" id="cd00051">
    <property type="entry name" value="EFh"/>
    <property type="match status" value="1"/>
</dbReference>
<gene>
    <name evidence="4" type="ORF">EOT10_11375</name>
</gene>